<accession>A0AAD1U672</accession>
<proteinExistence type="predicted"/>
<feature type="region of interest" description="Disordered" evidence="1">
    <location>
        <begin position="95"/>
        <end position="124"/>
    </location>
</feature>
<reference evidence="2" key="1">
    <citation type="submission" date="2023-07" db="EMBL/GenBank/DDBJ databases">
        <authorList>
            <consortium name="AG Swart"/>
            <person name="Singh M."/>
            <person name="Singh A."/>
            <person name="Seah K."/>
            <person name="Emmerich C."/>
        </authorList>
    </citation>
    <scope>NUCLEOTIDE SEQUENCE</scope>
    <source>
        <strain evidence="2">DP1</strain>
    </source>
</reference>
<gene>
    <name evidence="2" type="ORF">ECRASSUSDP1_LOCUS4462</name>
</gene>
<comment type="caution">
    <text evidence="2">The sequence shown here is derived from an EMBL/GenBank/DDBJ whole genome shotgun (WGS) entry which is preliminary data.</text>
</comment>
<feature type="compositionally biased region" description="Basic residues" evidence="1">
    <location>
        <begin position="95"/>
        <end position="109"/>
    </location>
</feature>
<sequence length="280" mass="32922">MKNSSFKCRQKESTKTTIAIPDSFQREIAIFDNKKKSQIDFNNIREGYISFGGEKNKPFFKESSLRANWQCVYEHIYHTKHNIIDQQKQIRMCRRKRRKVKDGKKRGKSPSKCLSVPDSPSSNKLRLSVQGTYLPCKRENRNKSIQESEKINKRQIGSVFLNIMSKIYKEKSKRPRSKLSQLRVDAENFKRSSLQEISIIKKHLHTQFICKGRRKNKNLEGYLYSNNRNRERANRSFGPIEKVINESVRVLSSEKKISSIGIISNHRNRERFRSTNVSFS</sequence>
<name>A0AAD1U672_EUPCR</name>
<dbReference type="EMBL" id="CAMPGE010004282">
    <property type="protein sequence ID" value="CAI2363132.1"/>
    <property type="molecule type" value="Genomic_DNA"/>
</dbReference>
<keyword evidence="3" id="KW-1185">Reference proteome</keyword>
<organism evidence="2 3">
    <name type="scientific">Euplotes crassus</name>
    <dbReference type="NCBI Taxonomy" id="5936"/>
    <lineage>
        <taxon>Eukaryota</taxon>
        <taxon>Sar</taxon>
        <taxon>Alveolata</taxon>
        <taxon>Ciliophora</taxon>
        <taxon>Intramacronucleata</taxon>
        <taxon>Spirotrichea</taxon>
        <taxon>Hypotrichia</taxon>
        <taxon>Euplotida</taxon>
        <taxon>Euplotidae</taxon>
        <taxon>Moneuplotes</taxon>
    </lineage>
</organism>
<evidence type="ECO:0000313" key="3">
    <source>
        <dbReference type="Proteomes" id="UP001295684"/>
    </source>
</evidence>
<evidence type="ECO:0000256" key="1">
    <source>
        <dbReference type="SAM" id="MobiDB-lite"/>
    </source>
</evidence>
<evidence type="ECO:0000313" key="2">
    <source>
        <dbReference type="EMBL" id="CAI2363132.1"/>
    </source>
</evidence>
<dbReference type="Proteomes" id="UP001295684">
    <property type="component" value="Unassembled WGS sequence"/>
</dbReference>
<protein>
    <submittedName>
        <fullName evidence="2">Uncharacterized protein</fullName>
    </submittedName>
</protein>
<dbReference type="AlphaFoldDB" id="A0AAD1U672"/>